<evidence type="ECO:0000313" key="8">
    <source>
        <dbReference type="Proteomes" id="UP000031637"/>
    </source>
</evidence>
<dbReference type="SUPFAM" id="SSF52091">
    <property type="entry name" value="SpoIIaa-like"/>
    <property type="match status" value="1"/>
</dbReference>
<dbReference type="PANTHER" id="PTHR11814">
    <property type="entry name" value="SULFATE TRANSPORTER"/>
    <property type="match status" value="1"/>
</dbReference>
<dbReference type="InterPro" id="IPR011547">
    <property type="entry name" value="SLC26A/SulP_dom"/>
</dbReference>
<keyword evidence="3 5" id="KW-1133">Transmembrane helix</keyword>
<dbReference type="Gene3D" id="3.30.750.24">
    <property type="entry name" value="STAS domain"/>
    <property type="match status" value="1"/>
</dbReference>
<dbReference type="CDD" id="cd07042">
    <property type="entry name" value="STAS_SulP_like_sulfate_transporter"/>
    <property type="match status" value="1"/>
</dbReference>
<keyword evidence="8" id="KW-1185">Reference proteome</keyword>
<dbReference type="InterPro" id="IPR002645">
    <property type="entry name" value="STAS_dom"/>
</dbReference>
<evidence type="ECO:0000256" key="1">
    <source>
        <dbReference type="ARBA" id="ARBA00004141"/>
    </source>
</evidence>
<dbReference type="STRING" id="1223802.SUTH_03154"/>
<dbReference type="KEGG" id="shd:SUTH_03154"/>
<dbReference type="InterPro" id="IPR001902">
    <property type="entry name" value="SLC26A/SulP_fam"/>
</dbReference>
<feature type="transmembrane region" description="Helical" evidence="5">
    <location>
        <begin position="329"/>
        <end position="350"/>
    </location>
</feature>
<dbReference type="Pfam" id="PF00916">
    <property type="entry name" value="Sulfate_transp"/>
    <property type="match status" value="1"/>
</dbReference>
<feature type="transmembrane region" description="Helical" evidence="5">
    <location>
        <begin position="135"/>
        <end position="160"/>
    </location>
</feature>
<dbReference type="NCBIfam" id="TIGR00815">
    <property type="entry name" value="sulP"/>
    <property type="match status" value="1"/>
</dbReference>
<organism evidence="7 8">
    <name type="scientific">Sulfuritalea hydrogenivorans sk43H</name>
    <dbReference type="NCBI Taxonomy" id="1223802"/>
    <lineage>
        <taxon>Bacteria</taxon>
        <taxon>Pseudomonadati</taxon>
        <taxon>Pseudomonadota</taxon>
        <taxon>Betaproteobacteria</taxon>
        <taxon>Nitrosomonadales</taxon>
        <taxon>Sterolibacteriaceae</taxon>
        <taxon>Sulfuritalea</taxon>
    </lineage>
</organism>
<protein>
    <submittedName>
        <fullName evidence="7">Sulfate transporter</fullName>
    </submittedName>
</protein>
<sequence>MTANLVKQLLPFLNWPRVDGRSLSHDFFAGVAVSLLAIPQSLAYAQLAGVPAYYGLYAAFIPSIVAVLFGSSALLSTGPVAMTSLLTAASVSHITPPGTAEFVSYVTLLALLSGLFQIGFGLARAGVLLNLLSHPVLMGFINAAALIIALSQLSALTGIAVPQTDHFLVDIWHVLSKPEALHGMSLAFGLFAMLLLYGFRRLTPQLPGVLIMVMILTGLSYSTSFAEHGGSVVGVIPTGLPSISAPAMSWRATMALLPAAFVIALISFMEAMSSSKVIALKTRTGWDENQELIGQGLAKVVAAFCHSMPVSGSFSRSALNLASNAKTGFSSLVAAGFVLITLLYFTPLLYHLPKPALAAMIVLAVANLIDLSALRHAWQAGRDDGIAAALTFFATLVFAPNIQNGILTGIIFSLCAFIYSRMSPRVVLLGRRADGTLLDAGHDGLPVLHPKIAALRFDATLFFANVSFFEDAILKLERENPQLEYILVAASGINHIDASAIEMLRRLVRRLHECGITLAFSNTKRQVLDVIERTGLAAEVGEANIFGSEDAALNALLSRLDMDRASGAAA</sequence>
<feature type="transmembrane region" description="Helical" evidence="5">
    <location>
        <begin position="27"/>
        <end position="45"/>
    </location>
</feature>
<dbReference type="EMBL" id="AP012547">
    <property type="protein sequence ID" value="BAO30927.1"/>
    <property type="molecule type" value="Genomic_DNA"/>
</dbReference>
<dbReference type="RefSeq" id="WP_041100559.1">
    <property type="nucleotide sequence ID" value="NZ_AP012547.1"/>
</dbReference>
<reference evidence="7 8" key="1">
    <citation type="journal article" date="2014" name="Syst. Appl. Microbiol.">
        <title>Complete genomes of freshwater sulfur oxidizers Sulfuricella denitrificans skB26 and Sulfuritalea hydrogenivorans sk43H: genetic insights into the sulfur oxidation pathway of betaproteobacteria.</title>
        <authorList>
            <person name="Watanabe T."/>
            <person name="Kojima H."/>
            <person name="Fukui M."/>
        </authorList>
    </citation>
    <scope>NUCLEOTIDE SEQUENCE [LARGE SCALE GENOMIC DNA]</scope>
    <source>
        <strain evidence="7">DSM22779</strain>
    </source>
</reference>
<feature type="transmembrane region" description="Helical" evidence="5">
    <location>
        <begin position="386"/>
        <end position="419"/>
    </location>
</feature>
<evidence type="ECO:0000259" key="6">
    <source>
        <dbReference type="PROSITE" id="PS50801"/>
    </source>
</evidence>
<feature type="domain" description="STAS" evidence="6">
    <location>
        <begin position="450"/>
        <end position="556"/>
    </location>
</feature>
<keyword evidence="4 5" id="KW-0472">Membrane</keyword>
<keyword evidence="2 5" id="KW-0812">Transmembrane</keyword>
<feature type="transmembrane region" description="Helical" evidence="5">
    <location>
        <begin position="206"/>
        <end position="228"/>
    </location>
</feature>
<accession>W0SIY2</accession>
<feature type="transmembrane region" description="Helical" evidence="5">
    <location>
        <begin position="356"/>
        <end position="374"/>
    </location>
</feature>
<evidence type="ECO:0000256" key="5">
    <source>
        <dbReference type="SAM" id="Phobius"/>
    </source>
</evidence>
<dbReference type="Pfam" id="PF01740">
    <property type="entry name" value="STAS"/>
    <property type="match status" value="1"/>
</dbReference>
<dbReference type="HOGENOM" id="CLU_003182_13_2_4"/>
<comment type="subcellular location">
    <subcellularLocation>
        <location evidence="1">Membrane</location>
        <topology evidence="1">Multi-pass membrane protein</topology>
    </subcellularLocation>
</comment>
<dbReference type="InterPro" id="IPR036513">
    <property type="entry name" value="STAS_dom_sf"/>
</dbReference>
<evidence type="ECO:0000256" key="4">
    <source>
        <dbReference type="ARBA" id="ARBA00023136"/>
    </source>
</evidence>
<gene>
    <name evidence="7" type="ORF">SUTH_03154</name>
</gene>
<dbReference type="Proteomes" id="UP000031637">
    <property type="component" value="Chromosome"/>
</dbReference>
<proteinExistence type="predicted"/>
<feature type="transmembrane region" description="Helical" evidence="5">
    <location>
        <begin position="57"/>
        <end position="82"/>
    </location>
</feature>
<feature type="transmembrane region" description="Helical" evidence="5">
    <location>
        <begin position="102"/>
        <end position="123"/>
    </location>
</feature>
<evidence type="ECO:0000256" key="3">
    <source>
        <dbReference type="ARBA" id="ARBA00022989"/>
    </source>
</evidence>
<dbReference type="GO" id="GO:0055085">
    <property type="term" value="P:transmembrane transport"/>
    <property type="evidence" value="ECO:0007669"/>
    <property type="project" value="InterPro"/>
</dbReference>
<dbReference type="OrthoDB" id="9769739at2"/>
<feature type="transmembrane region" description="Helical" evidence="5">
    <location>
        <begin position="248"/>
        <end position="268"/>
    </location>
</feature>
<dbReference type="AlphaFoldDB" id="W0SIY2"/>
<evidence type="ECO:0000313" key="7">
    <source>
        <dbReference type="EMBL" id="BAO30927.1"/>
    </source>
</evidence>
<feature type="transmembrane region" description="Helical" evidence="5">
    <location>
        <begin position="180"/>
        <end position="199"/>
    </location>
</feature>
<dbReference type="PROSITE" id="PS50801">
    <property type="entry name" value="STAS"/>
    <property type="match status" value="1"/>
</dbReference>
<dbReference type="GO" id="GO:0016020">
    <property type="term" value="C:membrane"/>
    <property type="evidence" value="ECO:0007669"/>
    <property type="project" value="UniProtKB-SubCell"/>
</dbReference>
<evidence type="ECO:0000256" key="2">
    <source>
        <dbReference type="ARBA" id="ARBA00022692"/>
    </source>
</evidence>
<name>W0SIY2_9PROT</name>